<evidence type="ECO:0000313" key="1">
    <source>
        <dbReference type="EMBL" id="KAI3374148.1"/>
    </source>
</evidence>
<organism evidence="1 2">
    <name type="scientific">Scortum barcoo</name>
    <name type="common">barcoo grunter</name>
    <dbReference type="NCBI Taxonomy" id="214431"/>
    <lineage>
        <taxon>Eukaryota</taxon>
        <taxon>Metazoa</taxon>
        <taxon>Chordata</taxon>
        <taxon>Craniata</taxon>
        <taxon>Vertebrata</taxon>
        <taxon>Euteleostomi</taxon>
        <taxon>Actinopterygii</taxon>
        <taxon>Neopterygii</taxon>
        <taxon>Teleostei</taxon>
        <taxon>Neoteleostei</taxon>
        <taxon>Acanthomorphata</taxon>
        <taxon>Eupercaria</taxon>
        <taxon>Centrarchiformes</taxon>
        <taxon>Terapontoidei</taxon>
        <taxon>Terapontidae</taxon>
        <taxon>Scortum</taxon>
    </lineage>
</organism>
<gene>
    <name evidence="1" type="ORF">L3Q82_006009</name>
</gene>
<protein>
    <submittedName>
        <fullName evidence="1">Uncharacterized protein</fullName>
    </submittedName>
</protein>
<proteinExistence type="predicted"/>
<dbReference type="Proteomes" id="UP000831701">
    <property type="component" value="Chromosome 3"/>
</dbReference>
<comment type="caution">
    <text evidence="1">The sequence shown here is derived from an EMBL/GenBank/DDBJ whole genome shotgun (WGS) entry which is preliminary data.</text>
</comment>
<accession>A0ACB8X233</accession>
<name>A0ACB8X233_9TELE</name>
<dbReference type="EMBL" id="CM041533">
    <property type="protein sequence ID" value="KAI3374148.1"/>
    <property type="molecule type" value="Genomic_DNA"/>
</dbReference>
<evidence type="ECO:0000313" key="2">
    <source>
        <dbReference type="Proteomes" id="UP000831701"/>
    </source>
</evidence>
<reference evidence="1" key="1">
    <citation type="submission" date="2022-04" db="EMBL/GenBank/DDBJ databases">
        <title>Jade perch genome.</title>
        <authorList>
            <person name="Chao B."/>
        </authorList>
    </citation>
    <scope>NUCLEOTIDE SEQUENCE</scope>
    <source>
        <strain evidence="1">CB-2022</strain>
    </source>
</reference>
<keyword evidence="2" id="KW-1185">Reference proteome</keyword>
<sequence>MDEAGSTVRIMFFDWCSALNSIQPLLWRDKLRAMQVNTPLVSWITDELSGRPQFVRLRKCMLDHRSSWDSLSLSPGCRGLIPDVWIWILVLQEIQPLLLSPWWRGGHVTQIEKVQERTVQVERKGRQKKPMRDEDGVVDGGTEVKEDEDGEGTRVGRKENIIGLFLLMSGAPPLTIQPHLQNDEHSTSAHLSSFFGAKPVTLRGGRRPVPLSPKDQLTARLADRSHQCAFQASAAANNIALLCFYMRDLALQPDPLSTEQAAGISRASSAALTLCVSVAVCTAWIAAWQTMVHRNLWLNSCSLPKEHKKELLEAPISPDGLFGPHFQEMVKGMKAASQEAEDIRRHVSWSRPSSQRSLGHWRDRRDHTVFRQGQRRHPPTLHHLFLHLLCP</sequence>